<evidence type="ECO:0000313" key="1">
    <source>
        <dbReference type="EMBL" id="AII11297.1"/>
    </source>
</evidence>
<protein>
    <submittedName>
        <fullName evidence="1">Uncharacterized protein</fullName>
    </submittedName>
</protein>
<dbReference type="AlphaFoldDB" id="A0A076F1Q4"/>
<reference evidence="1 2" key="1">
    <citation type="submission" date="2014-07" db="EMBL/GenBank/DDBJ databases">
        <title>Genome Sequence of Rhodococcus opacus Strain R7, a Biodegrader of Mono- and Polycyclic Aromatic Hydrocarbons.</title>
        <authorList>
            <person name="Di Gennaro P."/>
            <person name="Zampolli J."/>
            <person name="Presti I."/>
            <person name="Cappelletti M."/>
            <person name="D'Ursi P."/>
            <person name="Orro A."/>
            <person name="Mezzelani A."/>
            <person name="Milanesi L."/>
        </authorList>
    </citation>
    <scope>NUCLEOTIDE SEQUENCE [LARGE SCALE GENOMIC DNA]</scope>
    <source>
        <strain evidence="1 2">R7</strain>
        <plasmid evidence="1">pPDG3</plasmid>
    </source>
</reference>
<keyword evidence="1" id="KW-0614">Plasmid</keyword>
<dbReference type="Pfam" id="PF22742">
    <property type="entry name" value="PspAB"/>
    <property type="match status" value="1"/>
</dbReference>
<evidence type="ECO:0000313" key="2">
    <source>
        <dbReference type="Proteomes" id="UP000028488"/>
    </source>
</evidence>
<dbReference type="RefSeq" id="WP_128644060.1">
    <property type="nucleotide sequence ID" value="NZ_CP008950.1"/>
</dbReference>
<accession>A0A076F1Q4</accession>
<gene>
    <name evidence="1" type="ORF">EP51_45555</name>
</gene>
<dbReference type="InterPro" id="IPR054383">
    <property type="entry name" value="PspAB-like"/>
</dbReference>
<geneLocation type="plasmid" evidence="1 2">
    <name>pPDG3</name>
</geneLocation>
<dbReference type="EMBL" id="CP008950">
    <property type="protein sequence ID" value="AII11297.1"/>
    <property type="molecule type" value="Genomic_DNA"/>
</dbReference>
<proteinExistence type="predicted"/>
<dbReference type="Proteomes" id="UP000028488">
    <property type="component" value="Plasmid pPDG3"/>
</dbReference>
<sequence>MGFLDTLLGRSTPVPPNLDQLFALPAATVTLQVSTRFHPTGTGAVCFKAAEGGGFAQLREEVDGLLALDGGKYSEQTDTYGFSWLIRRTDPDDLEGLVTDLHTVNSTLVDAGFGSALLCTVIAFTDGTRPLGLVYLYKRGSWYPFAPAGADRRDNSLELQITSAIENDLRVEKDLTRWFPLYNAPGL</sequence>
<organism evidence="1 2">
    <name type="scientific">Rhodococcus opacus</name>
    <name type="common">Nocardia opaca</name>
    <dbReference type="NCBI Taxonomy" id="37919"/>
    <lineage>
        <taxon>Bacteria</taxon>
        <taxon>Bacillati</taxon>
        <taxon>Actinomycetota</taxon>
        <taxon>Actinomycetes</taxon>
        <taxon>Mycobacteriales</taxon>
        <taxon>Nocardiaceae</taxon>
        <taxon>Rhodococcus</taxon>
    </lineage>
</organism>
<name>A0A076F1Q4_RHOOP</name>